<reference evidence="3" key="1">
    <citation type="submission" date="2017-08" db="EMBL/GenBank/DDBJ databases">
        <authorList>
            <person name="Cuomo C."/>
            <person name="Billmyre B."/>
            <person name="Heitman J."/>
        </authorList>
    </citation>
    <scope>NUCLEOTIDE SEQUENCE</scope>
    <source>
        <strain evidence="3">CBS 12478</strain>
    </source>
</reference>
<feature type="region of interest" description="Disordered" evidence="1">
    <location>
        <begin position="132"/>
        <end position="162"/>
    </location>
</feature>
<sequence length="188" mass="19781">MMFSTLSLWLNLVMASAALVNAKPIDVTVLAGAPINSLNLTLTPSEVVQCTNLTLSWGSGDAGTAPYRLAIGSGGYYTNLTWLYEYNNIAGTELGWVVNATAGDSLLFQLWDSSNTTTYTQNHIVQAGEESCLSASNSTTPPNNGSSTTTSNDSNISTLTSEGGETNKTIGFVSVILSALKKDGEESH</sequence>
<evidence type="ECO:0000313" key="3">
    <source>
        <dbReference type="EMBL" id="WWD16038.1"/>
    </source>
</evidence>
<keyword evidence="4" id="KW-1185">Reference proteome</keyword>
<feature type="compositionally biased region" description="Low complexity" evidence="1">
    <location>
        <begin position="134"/>
        <end position="161"/>
    </location>
</feature>
<dbReference type="AlphaFoldDB" id="A0AAJ8LCK9"/>
<dbReference type="EMBL" id="CP144051">
    <property type="protein sequence ID" value="WWD16038.1"/>
    <property type="molecule type" value="Genomic_DNA"/>
</dbReference>
<feature type="chain" id="PRO_5042568498" evidence="2">
    <location>
        <begin position="23"/>
        <end position="188"/>
    </location>
</feature>
<gene>
    <name evidence="3" type="ORF">CI109_100463</name>
</gene>
<accession>A0AAJ8LCK9</accession>
<evidence type="ECO:0000256" key="2">
    <source>
        <dbReference type="SAM" id="SignalP"/>
    </source>
</evidence>
<dbReference type="RefSeq" id="XP_031862683.2">
    <property type="nucleotide sequence ID" value="XM_032002876.2"/>
</dbReference>
<dbReference type="PANTHER" id="PTHR37487:SF2">
    <property type="entry name" value="EXPRESSED PROTEIN"/>
    <property type="match status" value="1"/>
</dbReference>
<dbReference type="GeneID" id="43586994"/>
<dbReference type="Proteomes" id="UP000322225">
    <property type="component" value="Chromosome 1"/>
</dbReference>
<reference evidence="3" key="2">
    <citation type="submission" date="2024-01" db="EMBL/GenBank/DDBJ databases">
        <title>Comparative genomics of Cryptococcus and Kwoniella reveals pathogenesis evolution and contrasting modes of karyotype evolution via chromosome fusion or intercentromeric recombination.</title>
        <authorList>
            <person name="Coelho M.A."/>
            <person name="David-Palma M."/>
            <person name="Shea T."/>
            <person name="Bowers K."/>
            <person name="McGinley-Smith S."/>
            <person name="Mohammad A.W."/>
            <person name="Gnirke A."/>
            <person name="Yurkov A.M."/>
            <person name="Nowrousian M."/>
            <person name="Sun S."/>
            <person name="Cuomo C.A."/>
            <person name="Heitman J."/>
        </authorList>
    </citation>
    <scope>NUCLEOTIDE SEQUENCE</scope>
    <source>
        <strain evidence="3">CBS 12478</strain>
    </source>
</reference>
<dbReference type="PANTHER" id="PTHR37487">
    <property type="entry name" value="CHROMOSOME 1, WHOLE GENOME SHOTGUN SEQUENCE"/>
    <property type="match status" value="1"/>
</dbReference>
<proteinExistence type="predicted"/>
<dbReference type="KEGG" id="ksn:43586994"/>
<keyword evidence="2" id="KW-0732">Signal</keyword>
<evidence type="ECO:0000256" key="1">
    <source>
        <dbReference type="SAM" id="MobiDB-lite"/>
    </source>
</evidence>
<evidence type="ECO:0000313" key="4">
    <source>
        <dbReference type="Proteomes" id="UP000322225"/>
    </source>
</evidence>
<feature type="signal peptide" evidence="2">
    <location>
        <begin position="1"/>
        <end position="22"/>
    </location>
</feature>
<protein>
    <submittedName>
        <fullName evidence="3">Uncharacterized protein</fullName>
    </submittedName>
</protein>
<organism evidence="3 4">
    <name type="scientific">Kwoniella shandongensis</name>
    <dbReference type="NCBI Taxonomy" id="1734106"/>
    <lineage>
        <taxon>Eukaryota</taxon>
        <taxon>Fungi</taxon>
        <taxon>Dikarya</taxon>
        <taxon>Basidiomycota</taxon>
        <taxon>Agaricomycotina</taxon>
        <taxon>Tremellomycetes</taxon>
        <taxon>Tremellales</taxon>
        <taxon>Cryptococcaceae</taxon>
        <taxon>Kwoniella</taxon>
    </lineage>
</organism>
<name>A0AAJ8LCK9_9TREE</name>